<dbReference type="Pfam" id="PF13036">
    <property type="entry name" value="LpoB"/>
    <property type="match status" value="1"/>
</dbReference>
<evidence type="ECO:0000313" key="1">
    <source>
        <dbReference type="EMBL" id="MPM29328.1"/>
    </source>
</evidence>
<dbReference type="PANTHER" id="PTHR40593">
    <property type="entry name" value="PENICILLIN-BINDING PROTEIN ACTIVATOR LPOB"/>
    <property type="match status" value="1"/>
</dbReference>
<dbReference type="GO" id="GO:0009252">
    <property type="term" value="P:peptidoglycan biosynthetic process"/>
    <property type="evidence" value="ECO:0007669"/>
    <property type="project" value="TreeGrafter"/>
</dbReference>
<sequence length="203" mass="22693">MKRTYTLLLVVVLLAGMLVSCQSAVSVNRLSADADIDLSGNWNDTDIRLVSQALVESSLASPWVNQYKMKNPGKNPVVIVGTFMNRSSEHIDTSIIAKRYEMELVNSGKIDMVADQNFRASVRDEREEQQYFASEATAKALGKEIGADYLLQGAVRTNLDQSGGSMVRTYYVSAELIDIETNRKVWVGEETIKKLIKQSKFKF</sequence>
<protein>
    <recommendedName>
        <fullName evidence="2">Penicillin-binding protein activator LpoB</fullName>
    </recommendedName>
</protein>
<dbReference type="GO" id="GO:0031241">
    <property type="term" value="C:periplasmic side of cell outer membrane"/>
    <property type="evidence" value="ECO:0007669"/>
    <property type="project" value="TreeGrafter"/>
</dbReference>
<dbReference type="EMBL" id="VSSQ01005484">
    <property type="protein sequence ID" value="MPM29328.1"/>
    <property type="molecule type" value="Genomic_DNA"/>
</dbReference>
<gene>
    <name evidence="1" type="ORF">SDC9_75868</name>
</gene>
<accession>A0A644YMV0</accession>
<dbReference type="PROSITE" id="PS51257">
    <property type="entry name" value="PROKAR_LIPOPROTEIN"/>
    <property type="match status" value="1"/>
</dbReference>
<dbReference type="PANTHER" id="PTHR40593:SF1">
    <property type="entry name" value="PENICILLIN-BINDING PROTEIN ACTIVATOR LPOB"/>
    <property type="match status" value="1"/>
</dbReference>
<dbReference type="InterPro" id="IPR014094">
    <property type="entry name" value="LpoB"/>
</dbReference>
<proteinExistence type="predicted"/>
<name>A0A644YMV0_9ZZZZ</name>
<dbReference type="Gene3D" id="3.40.50.10610">
    <property type="entry name" value="ABC-type transport auxiliary lipoprotein component"/>
    <property type="match status" value="1"/>
</dbReference>
<organism evidence="1">
    <name type="scientific">bioreactor metagenome</name>
    <dbReference type="NCBI Taxonomy" id="1076179"/>
    <lineage>
        <taxon>unclassified sequences</taxon>
        <taxon>metagenomes</taxon>
        <taxon>ecological metagenomes</taxon>
    </lineage>
</organism>
<dbReference type="AlphaFoldDB" id="A0A644YMV0"/>
<comment type="caution">
    <text evidence="1">The sequence shown here is derived from an EMBL/GenBank/DDBJ whole genome shotgun (WGS) entry which is preliminary data.</text>
</comment>
<evidence type="ECO:0008006" key="2">
    <source>
        <dbReference type="Google" id="ProtNLM"/>
    </source>
</evidence>
<dbReference type="GO" id="GO:0030234">
    <property type="term" value="F:enzyme regulator activity"/>
    <property type="evidence" value="ECO:0007669"/>
    <property type="project" value="TreeGrafter"/>
</dbReference>
<reference evidence="1" key="1">
    <citation type="submission" date="2019-08" db="EMBL/GenBank/DDBJ databases">
        <authorList>
            <person name="Kucharzyk K."/>
            <person name="Murdoch R.W."/>
            <person name="Higgins S."/>
            <person name="Loffler F."/>
        </authorList>
    </citation>
    <scope>NUCLEOTIDE SEQUENCE</scope>
</reference>